<comment type="caution">
    <text evidence="8">The sequence shown here is derived from an EMBL/GenBank/DDBJ whole genome shotgun (WGS) entry which is preliminary data.</text>
</comment>
<feature type="domain" description="RNA polymerase sigma factor 70 region 4 type 2" evidence="6">
    <location>
        <begin position="118"/>
        <end position="166"/>
    </location>
</feature>
<dbReference type="Proteomes" id="UP001500037">
    <property type="component" value="Unassembled WGS sequence"/>
</dbReference>
<gene>
    <name evidence="8" type="ORF">GCM10009665_19950</name>
</gene>
<evidence type="ECO:0000256" key="1">
    <source>
        <dbReference type="ARBA" id="ARBA00010641"/>
    </source>
</evidence>
<evidence type="ECO:0000259" key="6">
    <source>
        <dbReference type="Pfam" id="PF08281"/>
    </source>
</evidence>
<keyword evidence="9" id="KW-1185">Reference proteome</keyword>
<dbReference type="InterPro" id="IPR007627">
    <property type="entry name" value="RNA_pol_sigma70_r2"/>
</dbReference>
<evidence type="ECO:0000259" key="5">
    <source>
        <dbReference type="Pfam" id="PF04542"/>
    </source>
</evidence>
<evidence type="ECO:0000256" key="2">
    <source>
        <dbReference type="ARBA" id="ARBA00023015"/>
    </source>
</evidence>
<dbReference type="Pfam" id="PF20239">
    <property type="entry name" value="DUF6596"/>
    <property type="match status" value="1"/>
</dbReference>
<dbReference type="InterPro" id="IPR013249">
    <property type="entry name" value="RNA_pol_sigma70_r4_t2"/>
</dbReference>
<keyword evidence="2" id="KW-0805">Transcription regulation</keyword>
<name>A0ABP4GLZ5_9ACTN</name>
<dbReference type="Gene3D" id="1.10.1740.10">
    <property type="match status" value="1"/>
</dbReference>
<dbReference type="InterPro" id="IPR046531">
    <property type="entry name" value="DUF6596"/>
</dbReference>
<proteinExistence type="inferred from homology"/>
<dbReference type="PANTHER" id="PTHR47756">
    <property type="entry name" value="BLL6612 PROTEIN-RELATED"/>
    <property type="match status" value="1"/>
</dbReference>
<dbReference type="SUPFAM" id="SSF88659">
    <property type="entry name" value="Sigma3 and sigma4 domains of RNA polymerase sigma factors"/>
    <property type="match status" value="1"/>
</dbReference>
<dbReference type="InterPro" id="IPR036388">
    <property type="entry name" value="WH-like_DNA-bd_sf"/>
</dbReference>
<keyword evidence="3" id="KW-0731">Sigma factor</keyword>
<organism evidence="8 9">
    <name type="scientific">Kitasatospora nipponensis</name>
    <dbReference type="NCBI Taxonomy" id="258049"/>
    <lineage>
        <taxon>Bacteria</taxon>
        <taxon>Bacillati</taxon>
        <taxon>Actinomycetota</taxon>
        <taxon>Actinomycetes</taxon>
        <taxon>Kitasatosporales</taxon>
        <taxon>Streptomycetaceae</taxon>
        <taxon>Kitasatospora</taxon>
    </lineage>
</organism>
<reference evidence="9" key="1">
    <citation type="journal article" date="2019" name="Int. J. Syst. Evol. Microbiol.">
        <title>The Global Catalogue of Microorganisms (GCM) 10K type strain sequencing project: providing services to taxonomists for standard genome sequencing and annotation.</title>
        <authorList>
            <consortium name="The Broad Institute Genomics Platform"/>
            <consortium name="The Broad Institute Genome Sequencing Center for Infectious Disease"/>
            <person name="Wu L."/>
            <person name="Ma J."/>
        </authorList>
    </citation>
    <scope>NUCLEOTIDE SEQUENCE [LARGE SCALE GENOMIC DNA]</scope>
    <source>
        <strain evidence="9">JCM 13004</strain>
    </source>
</reference>
<keyword evidence="4" id="KW-0804">Transcription</keyword>
<dbReference type="SUPFAM" id="SSF88946">
    <property type="entry name" value="Sigma2 domain of RNA polymerase sigma factors"/>
    <property type="match status" value="1"/>
</dbReference>
<feature type="domain" description="RNA polymerase sigma-70 region 2" evidence="5">
    <location>
        <begin position="14"/>
        <end position="79"/>
    </location>
</feature>
<dbReference type="InterPro" id="IPR013325">
    <property type="entry name" value="RNA_pol_sigma_r2"/>
</dbReference>
<evidence type="ECO:0000313" key="9">
    <source>
        <dbReference type="Proteomes" id="UP001500037"/>
    </source>
</evidence>
<feature type="domain" description="DUF6596" evidence="7">
    <location>
        <begin position="184"/>
        <end position="284"/>
    </location>
</feature>
<dbReference type="InterPro" id="IPR013324">
    <property type="entry name" value="RNA_pol_sigma_r3/r4-like"/>
</dbReference>
<evidence type="ECO:0000256" key="4">
    <source>
        <dbReference type="ARBA" id="ARBA00023163"/>
    </source>
</evidence>
<protein>
    <submittedName>
        <fullName evidence="8">RNA polymerase sigma factor</fullName>
    </submittedName>
</protein>
<evidence type="ECO:0000313" key="8">
    <source>
        <dbReference type="EMBL" id="GAA1229522.1"/>
    </source>
</evidence>
<evidence type="ECO:0000256" key="3">
    <source>
        <dbReference type="ARBA" id="ARBA00023082"/>
    </source>
</evidence>
<dbReference type="PANTHER" id="PTHR47756:SF2">
    <property type="entry name" value="BLL6612 PROTEIN"/>
    <property type="match status" value="1"/>
</dbReference>
<dbReference type="Gene3D" id="1.10.10.10">
    <property type="entry name" value="Winged helix-like DNA-binding domain superfamily/Winged helix DNA-binding domain"/>
    <property type="match status" value="1"/>
</dbReference>
<sequence length="417" mass="45348">MTDGRAAGTVEAVFREERGRLLALLVSQFGDLDLAEDAASEAVEAALARWPIDGVPRTPLAWLLTTARRRAVDRLRRDRAFAARLAIMQVEARRSAPAACEHEGEEIPDERLRLFFTCCHPALSVEAQVALTLRCLAGLSTPEVARAFLVPQATMAQRIVRAKRKIRNARITFRVPEAEELTERLPGVLRVVYLIFTEGYAASAGADLVRVDLSDEAVRLARILRRLLPAEPEVSGLLALLLLVDARRAARVDAAGELVPLEDQDRSRWDADRIAEGRDLVVAALGGPRVGTYALQAAIAAVHDEAADVAGTDWPQVVALYDVLARVSPSPVVELNRAVAVAMRDGPQAGLAALDALDADALRDYHPFPAARADLLRRLGRTAEAAAAYRSALELVDNERERAFLRRRLADLGPASA</sequence>
<comment type="similarity">
    <text evidence="1">Belongs to the sigma-70 factor family. ECF subfamily.</text>
</comment>
<evidence type="ECO:0000259" key="7">
    <source>
        <dbReference type="Pfam" id="PF20239"/>
    </source>
</evidence>
<dbReference type="EMBL" id="BAAALF010000024">
    <property type="protein sequence ID" value="GAA1229522.1"/>
    <property type="molecule type" value="Genomic_DNA"/>
</dbReference>
<dbReference type="RefSeq" id="WP_344440920.1">
    <property type="nucleotide sequence ID" value="NZ_BAAALF010000024.1"/>
</dbReference>
<dbReference type="Pfam" id="PF08281">
    <property type="entry name" value="Sigma70_r4_2"/>
    <property type="match status" value="1"/>
</dbReference>
<dbReference type="Pfam" id="PF04542">
    <property type="entry name" value="Sigma70_r2"/>
    <property type="match status" value="1"/>
</dbReference>
<accession>A0ABP4GLZ5</accession>